<evidence type="ECO:0000313" key="3">
    <source>
        <dbReference type="Proteomes" id="UP000193920"/>
    </source>
</evidence>
<feature type="compositionally biased region" description="Polar residues" evidence="1">
    <location>
        <begin position="898"/>
        <end position="909"/>
    </location>
</feature>
<sequence>MVTKPVVDMVNPFVKVMQNKVPEYKRICSLLSIKRPYSSKYSKDIFPRFIRYFINSKCSKISMKEYDDLISNKYINEVRAKKCDHSIKVLLDSTHLTFPAIMIALGYISNLKKNTITSSLLHHQNNSEVKILTLALMASMKAHYDNVYSNKSWSTVSGIPLRELNIIESNFLHDINFNLFINEKIFFDYMDRVENSLSEYYKIISDKKNKNEINTNTETFENSNIPSKEIKYSGSFKSNSVNLTPDASPQCNESKYEPRISESDTKPYSFVPENNYKSKKYLSNSPSNSNCKSPINQLVISTPSIYSTETSFSSEFSELSLPQNKNNNKNINENSFQIYHTKNYDEINKQQNAYHFFDNHNESNIKDSKQIKNRFNFLNQSSNNNDIKYSKSLGFYNTNKFTSMEESQQSILNKSKSRKYLSSSIPSFLYKYQQKVENGEYIKYLDDLDTNAKEITGKKSEANYITNNEKLNSSPIQNSKIEIIHSSPVPINRNFTNKQYSKDKRYNKNDNDQHEIPKRTSSNDFHKLLPKRASSTNLNAQYNKSYNENIGSGIKQSKSISIAYQTKPNQQMVDSSNQLFRHKTVSLTTTVATSSVYANYPQGHYAIPVYQQQVASVQQVIPYYIPQNSSKIGVILDTNMVQQPLPIPPNSTILQAQPIPPNPMPSPISPQSIVYSNGITIRHQNSFQSNYSTPSPYIGSVISSSINTNVYYQTENNISTPVHIISPPPIINPITNYTYNTSSQDNSDYNGFSKLKEKEKVSDNNNFDHLSRKSYTSITDNSSYDSLYYHDIVDNNSMNNEHDNSTSHIAKRSNTIGGYQDIRSELSNKGNIPSQYLHPNSSAYSYSTSNNSYGYDNSISRSNSYNFENNIVRVKTYSHETNIGINTRHSYSYDGNLRKSTPSDIYRNNSYDSTASISNSGYYEPSISYSYISSSYPIINGTYRSNSYASSTSSMINDTGSYYSNNSKRQSNTSSYYKKKQNNKYSSEYLNEDKSIPFYRKDISTYKNRNKSSKYNNNENKELNRRINNINIKNTENIENDQESIINLSNSSSKKDYEVKSKAESETYVASIKTNRDSIIDKYNEKDQKSETIEVELYSNSGISNSSLIDNYINESSYSLQSDTNKKETTKAVIVENIKNHYDNELKNDNDCIDDVNDKTDVNESSNIENEDEDNAIFSTYNVEINSNKIRKEYESRRYSSISTYNLDSLEKDGQSYLMKDNKYRYSDYTDFISERDSLKNTEEDSNSYLSSMTESNSDENTDSNINLYINNEDIGSIKSYVSSMDDYYYLKSENSKNEIVNNTNYSSKTSNFIDNHTLLDKVPRSTNANMIKFGLKKAFRTNSTPIYSKTNNHISEDKSWNNSNNSSDQEIMEKYKNLSESKSMDKDTSIVNGRQEPKIIKIRTSKRSGIKKTMSLILESSSKIFTKKQNQQNQNQSQSKGINVNIPYYANKELPPIPSNKDLFESAKEELKLTKKKHHSFTQPASIGSHLLLKLDRDASFAASSSFSKPGSIHYVEPTSISSINDSNDENNK</sequence>
<dbReference type="STRING" id="1754190.A0A1Y2EPL4"/>
<proteinExistence type="predicted"/>
<feature type="region of interest" description="Disordered" evidence="1">
    <location>
        <begin position="1504"/>
        <end position="1534"/>
    </location>
</feature>
<dbReference type="Gene3D" id="1.10.472.10">
    <property type="entry name" value="Cyclin-like"/>
    <property type="match status" value="1"/>
</dbReference>
<accession>A0A1Y2EPL4</accession>
<reference evidence="2 3" key="1">
    <citation type="submission" date="2016-08" db="EMBL/GenBank/DDBJ databases">
        <title>A Parts List for Fungal Cellulosomes Revealed by Comparative Genomics.</title>
        <authorList>
            <consortium name="DOE Joint Genome Institute"/>
            <person name="Haitjema C.H."/>
            <person name="Gilmore S.P."/>
            <person name="Henske J.K."/>
            <person name="Solomon K.V."/>
            <person name="De Groot R."/>
            <person name="Kuo A."/>
            <person name="Mondo S.J."/>
            <person name="Salamov A.A."/>
            <person name="Labutti K."/>
            <person name="Zhao Z."/>
            <person name="Chiniquy J."/>
            <person name="Barry K."/>
            <person name="Brewer H.M."/>
            <person name="Purvine S.O."/>
            <person name="Wright A.T."/>
            <person name="Boxma B."/>
            <person name="Van Alen T."/>
            <person name="Hackstein J.H."/>
            <person name="Baker S.E."/>
            <person name="Grigoriev I.V."/>
            <person name="O'Malley M.A."/>
        </authorList>
    </citation>
    <scope>NUCLEOTIDE SEQUENCE [LARGE SCALE GENOMIC DNA]</scope>
    <source>
        <strain evidence="2 3">G1</strain>
    </source>
</reference>
<name>A0A1Y2EPL4_9FUNG</name>
<dbReference type="PANTHER" id="PTHR15615:SF108">
    <property type="entry name" value="PROTEIN CNPPD1"/>
    <property type="match status" value="1"/>
</dbReference>
<dbReference type="GO" id="GO:0005634">
    <property type="term" value="C:nucleus"/>
    <property type="evidence" value="ECO:0007669"/>
    <property type="project" value="TreeGrafter"/>
</dbReference>
<comment type="caution">
    <text evidence="2">The sequence shown here is derived from an EMBL/GenBank/DDBJ whole genome shotgun (WGS) entry which is preliminary data.</text>
</comment>
<dbReference type="PANTHER" id="PTHR15615">
    <property type="match status" value="1"/>
</dbReference>
<feature type="region of interest" description="Disordered" evidence="1">
    <location>
        <begin position="1240"/>
        <end position="1261"/>
    </location>
</feature>
<organism evidence="2 3">
    <name type="scientific">Neocallimastix californiae</name>
    <dbReference type="NCBI Taxonomy" id="1754190"/>
    <lineage>
        <taxon>Eukaryota</taxon>
        <taxon>Fungi</taxon>
        <taxon>Fungi incertae sedis</taxon>
        <taxon>Chytridiomycota</taxon>
        <taxon>Chytridiomycota incertae sedis</taxon>
        <taxon>Neocallimastigomycetes</taxon>
        <taxon>Neocallimastigales</taxon>
        <taxon>Neocallimastigaceae</taxon>
        <taxon>Neocallimastix</taxon>
    </lineage>
</organism>
<feature type="compositionally biased region" description="Basic and acidic residues" evidence="1">
    <location>
        <begin position="500"/>
        <end position="518"/>
    </location>
</feature>
<evidence type="ECO:0000313" key="2">
    <source>
        <dbReference type="EMBL" id="ORY73523.1"/>
    </source>
</evidence>
<gene>
    <name evidence="2" type="ORF">LY90DRAFT_666615</name>
</gene>
<keyword evidence="3" id="KW-1185">Reference proteome</keyword>
<evidence type="ECO:0008006" key="4">
    <source>
        <dbReference type="Google" id="ProtNLM"/>
    </source>
</evidence>
<evidence type="ECO:0000256" key="1">
    <source>
        <dbReference type="SAM" id="MobiDB-lite"/>
    </source>
</evidence>
<dbReference type="EMBL" id="MCOG01000033">
    <property type="protein sequence ID" value="ORY73523.1"/>
    <property type="molecule type" value="Genomic_DNA"/>
</dbReference>
<feature type="region of interest" description="Disordered" evidence="1">
    <location>
        <begin position="242"/>
        <end position="269"/>
    </location>
</feature>
<feature type="compositionally biased region" description="Basic and acidic residues" evidence="1">
    <location>
        <begin position="254"/>
        <end position="265"/>
    </location>
</feature>
<dbReference type="Pfam" id="PF08613">
    <property type="entry name" value="Cyclin"/>
    <property type="match status" value="1"/>
</dbReference>
<protein>
    <recommendedName>
        <fullName evidence="4">Cyclin N-terminal domain-containing protein</fullName>
    </recommendedName>
</protein>
<feature type="compositionally biased region" description="Polar residues" evidence="1">
    <location>
        <begin position="1247"/>
        <end position="1256"/>
    </location>
</feature>
<dbReference type="InterPro" id="IPR013922">
    <property type="entry name" value="Cyclin_PHO80-like"/>
</dbReference>
<dbReference type="GO" id="GO:0000307">
    <property type="term" value="C:cyclin-dependent protein kinase holoenzyme complex"/>
    <property type="evidence" value="ECO:0007669"/>
    <property type="project" value="TreeGrafter"/>
</dbReference>
<feature type="region of interest" description="Disordered" evidence="1">
    <location>
        <begin position="961"/>
        <end position="980"/>
    </location>
</feature>
<feature type="region of interest" description="Disordered" evidence="1">
    <location>
        <begin position="492"/>
        <end position="528"/>
    </location>
</feature>
<feature type="region of interest" description="Disordered" evidence="1">
    <location>
        <begin position="887"/>
        <end position="909"/>
    </location>
</feature>
<dbReference type="OrthoDB" id="244495at2759"/>
<dbReference type="GO" id="GO:0016538">
    <property type="term" value="F:cyclin-dependent protein serine/threonine kinase regulator activity"/>
    <property type="evidence" value="ECO:0007669"/>
    <property type="project" value="TreeGrafter"/>
</dbReference>
<dbReference type="Proteomes" id="UP000193920">
    <property type="component" value="Unassembled WGS sequence"/>
</dbReference>
<dbReference type="CDD" id="cd20557">
    <property type="entry name" value="CYCLIN_ScPCL1-like"/>
    <property type="match status" value="1"/>
</dbReference>
<dbReference type="GO" id="GO:0019901">
    <property type="term" value="F:protein kinase binding"/>
    <property type="evidence" value="ECO:0007669"/>
    <property type="project" value="InterPro"/>
</dbReference>
<feature type="compositionally biased region" description="Polar residues" evidence="1">
    <location>
        <begin position="242"/>
        <end position="253"/>
    </location>
</feature>